<accession>A0A397W9V6</accession>
<evidence type="ECO:0000313" key="1">
    <source>
        <dbReference type="EMBL" id="RIB28336.1"/>
    </source>
</evidence>
<comment type="caution">
    <text evidence="1">The sequence shown here is derived from an EMBL/GenBank/DDBJ whole genome shotgun (WGS) entry which is preliminary data.</text>
</comment>
<organism evidence="1 2">
    <name type="scientific">Gigaspora rosea</name>
    <dbReference type="NCBI Taxonomy" id="44941"/>
    <lineage>
        <taxon>Eukaryota</taxon>
        <taxon>Fungi</taxon>
        <taxon>Fungi incertae sedis</taxon>
        <taxon>Mucoromycota</taxon>
        <taxon>Glomeromycotina</taxon>
        <taxon>Glomeromycetes</taxon>
        <taxon>Diversisporales</taxon>
        <taxon>Gigasporaceae</taxon>
        <taxon>Gigaspora</taxon>
    </lineage>
</organism>
<proteinExistence type="predicted"/>
<protein>
    <submittedName>
        <fullName evidence="1">Uncharacterized protein</fullName>
    </submittedName>
</protein>
<evidence type="ECO:0000313" key="2">
    <source>
        <dbReference type="Proteomes" id="UP000266673"/>
    </source>
</evidence>
<reference evidence="1 2" key="1">
    <citation type="submission" date="2018-06" db="EMBL/GenBank/DDBJ databases">
        <title>Comparative genomics reveals the genomic features of Rhizophagus irregularis, R. cerebriforme, R. diaphanum and Gigaspora rosea, and their symbiotic lifestyle signature.</title>
        <authorList>
            <person name="Morin E."/>
            <person name="San Clemente H."/>
            <person name="Chen E.C.H."/>
            <person name="De La Providencia I."/>
            <person name="Hainaut M."/>
            <person name="Kuo A."/>
            <person name="Kohler A."/>
            <person name="Murat C."/>
            <person name="Tang N."/>
            <person name="Roy S."/>
            <person name="Loubradou J."/>
            <person name="Henrissat B."/>
            <person name="Grigoriev I.V."/>
            <person name="Corradi N."/>
            <person name="Roux C."/>
            <person name="Martin F.M."/>
        </authorList>
    </citation>
    <scope>NUCLEOTIDE SEQUENCE [LARGE SCALE GENOMIC DNA]</scope>
    <source>
        <strain evidence="1 2">DAOM 194757</strain>
    </source>
</reference>
<keyword evidence="2" id="KW-1185">Reference proteome</keyword>
<sequence length="140" mass="16888">MEYRYSVDNYNGMMNSNVSNLKSFDDWKIIKCDNILSLYELLPDNLKQRIKQIIGMRMFYSDILDVNIPKNHDFRFPLVIALNKPPGIPTFKNYKIFASIYNESRNPYHNAYGIYIYFHTQESPWFVIKLYWSTQNFFRN</sequence>
<name>A0A397W9V6_9GLOM</name>
<gene>
    <name evidence="1" type="ORF">C2G38_2059681</name>
</gene>
<dbReference type="AlphaFoldDB" id="A0A397W9V6"/>
<dbReference type="EMBL" id="QKWP01000069">
    <property type="protein sequence ID" value="RIB28336.1"/>
    <property type="molecule type" value="Genomic_DNA"/>
</dbReference>
<dbReference type="Proteomes" id="UP000266673">
    <property type="component" value="Unassembled WGS sequence"/>
</dbReference>